<dbReference type="Gene3D" id="3.40.225.10">
    <property type="entry name" value="Class II aldolase/adducin N-terminal domain"/>
    <property type="match status" value="1"/>
</dbReference>
<dbReference type="PANTHER" id="PTHR10672:SF4">
    <property type="entry name" value="ALPHA-ADDUCIN"/>
    <property type="match status" value="1"/>
</dbReference>
<dbReference type="Proteomes" id="UP000694413">
    <property type="component" value="Unassembled WGS sequence"/>
</dbReference>
<feature type="region of interest" description="Disordered" evidence="16">
    <location>
        <begin position="421"/>
        <end position="483"/>
    </location>
</feature>
<reference evidence="18" key="2">
    <citation type="submission" date="2025-09" db="UniProtKB">
        <authorList>
            <consortium name="Ensembl"/>
        </authorList>
    </citation>
    <scope>IDENTIFICATION</scope>
</reference>
<dbReference type="GO" id="GO:0007010">
    <property type="term" value="P:cytoskeleton organization"/>
    <property type="evidence" value="ECO:0007669"/>
    <property type="project" value="UniProtKB-ARBA"/>
</dbReference>
<evidence type="ECO:0000256" key="5">
    <source>
        <dbReference type="ARBA" id="ARBA00022490"/>
    </source>
</evidence>
<evidence type="ECO:0000256" key="8">
    <source>
        <dbReference type="ARBA" id="ARBA00022990"/>
    </source>
</evidence>
<evidence type="ECO:0000256" key="7">
    <source>
        <dbReference type="ARBA" id="ARBA00022860"/>
    </source>
</evidence>
<dbReference type="Pfam" id="PF00596">
    <property type="entry name" value="Aldolase_II"/>
    <property type="match status" value="1"/>
</dbReference>
<dbReference type="GO" id="GO:0005925">
    <property type="term" value="C:focal adhesion"/>
    <property type="evidence" value="ECO:0007669"/>
    <property type="project" value="TreeGrafter"/>
</dbReference>
<evidence type="ECO:0000256" key="10">
    <source>
        <dbReference type="ARBA" id="ARBA00023203"/>
    </source>
</evidence>
<name>A0A8D2MLW7_ZONAL</name>
<feature type="domain" description="Class II aldolase/adducin N-terminal" evidence="17">
    <location>
        <begin position="147"/>
        <end position="329"/>
    </location>
</feature>
<feature type="compositionally biased region" description="Low complexity" evidence="16">
    <location>
        <begin position="689"/>
        <end position="719"/>
    </location>
</feature>
<dbReference type="GO" id="GO:0051015">
    <property type="term" value="F:actin filament binding"/>
    <property type="evidence" value="ECO:0007669"/>
    <property type="project" value="TreeGrafter"/>
</dbReference>
<dbReference type="CDD" id="cd00398">
    <property type="entry name" value="Aldolase_II"/>
    <property type="match status" value="1"/>
</dbReference>
<gene>
    <name evidence="18" type="primary">ADD1</name>
</gene>
<feature type="region of interest" description="Disordered" evidence="16">
    <location>
        <begin position="1"/>
        <end position="20"/>
    </location>
</feature>
<organism evidence="18 19">
    <name type="scientific">Zonotrichia albicollis</name>
    <name type="common">White-throated sparrow</name>
    <name type="synonym">Fringilla albicollis</name>
    <dbReference type="NCBI Taxonomy" id="44394"/>
    <lineage>
        <taxon>Eukaryota</taxon>
        <taxon>Metazoa</taxon>
        <taxon>Chordata</taxon>
        <taxon>Craniata</taxon>
        <taxon>Vertebrata</taxon>
        <taxon>Euteleostomi</taxon>
        <taxon>Archelosauria</taxon>
        <taxon>Archosauria</taxon>
        <taxon>Dinosauria</taxon>
        <taxon>Saurischia</taxon>
        <taxon>Theropoda</taxon>
        <taxon>Coelurosauria</taxon>
        <taxon>Aves</taxon>
        <taxon>Neognathae</taxon>
        <taxon>Neoaves</taxon>
        <taxon>Telluraves</taxon>
        <taxon>Australaves</taxon>
        <taxon>Passeriformes</taxon>
        <taxon>Passerellidae</taxon>
        <taxon>Zonotrichia</taxon>
    </lineage>
</organism>
<dbReference type="FunFam" id="3.40.225.10:FF:000002">
    <property type="entry name" value="alpha-adducin isoform X2"/>
    <property type="match status" value="1"/>
</dbReference>
<evidence type="ECO:0000313" key="18">
    <source>
        <dbReference type="Ensembl" id="ENSZALP00000008596.1"/>
    </source>
</evidence>
<keyword evidence="10" id="KW-0009">Actin-binding</keyword>
<evidence type="ECO:0000256" key="16">
    <source>
        <dbReference type="SAM" id="MobiDB-lite"/>
    </source>
</evidence>
<evidence type="ECO:0000313" key="19">
    <source>
        <dbReference type="Proteomes" id="UP000694413"/>
    </source>
</evidence>
<dbReference type="PANTHER" id="PTHR10672">
    <property type="entry name" value="ADDUCIN"/>
    <property type="match status" value="1"/>
</dbReference>
<keyword evidence="4" id="KW-1003">Cell membrane</keyword>
<evidence type="ECO:0000256" key="12">
    <source>
        <dbReference type="ARBA" id="ARBA00055853"/>
    </source>
</evidence>
<dbReference type="SUPFAM" id="SSF53639">
    <property type="entry name" value="AraD/HMP-PK domain-like"/>
    <property type="match status" value="1"/>
</dbReference>
<feature type="compositionally biased region" description="Polar residues" evidence="16">
    <location>
        <begin position="421"/>
        <end position="430"/>
    </location>
</feature>
<evidence type="ECO:0000256" key="3">
    <source>
        <dbReference type="ARBA" id="ARBA00006274"/>
    </source>
</evidence>
<dbReference type="GO" id="GO:0005886">
    <property type="term" value="C:plasma membrane"/>
    <property type="evidence" value="ECO:0007669"/>
    <property type="project" value="UniProtKB-SubCell"/>
</dbReference>
<dbReference type="Ensembl" id="ENSZALT00000012110.1">
    <property type="protein sequence ID" value="ENSZALP00000008596.1"/>
    <property type="gene ID" value="ENSZALG00000007474.1"/>
</dbReference>
<evidence type="ECO:0000256" key="15">
    <source>
        <dbReference type="ARBA" id="ARBA00076470"/>
    </source>
</evidence>
<dbReference type="AlphaFoldDB" id="A0A8D2MLW7"/>
<evidence type="ECO:0000256" key="13">
    <source>
        <dbReference type="ARBA" id="ARBA00065959"/>
    </source>
</evidence>
<dbReference type="InterPro" id="IPR051017">
    <property type="entry name" value="Aldolase-II_Adducin_sf"/>
</dbReference>
<evidence type="ECO:0000256" key="1">
    <source>
        <dbReference type="ARBA" id="ARBA00004245"/>
    </source>
</evidence>
<accession>A0A8D2MLW7</accession>
<feature type="compositionally biased region" description="Basic and acidic residues" evidence="16">
    <location>
        <begin position="573"/>
        <end position="607"/>
    </location>
</feature>
<comment type="function">
    <text evidence="12">Membrane-cytoskeleton-associated protein that promotes the assembly of the spectrin-actin network. Binds to calmodulin.</text>
</comment>
<dbReference type="NCBIfam" id="NF005451">
    <property type="entry name" value="PRK07044.1"/>
    <property type="match status" value="1"/>
</dbReference>
<feature type="region of interest" description="Disordered" evidence="16">
    <location>
        <begin position="562"/>
        <end position="742"/>
    </location>
</feature>
<keyword evidence="19" id="KW-1185">Reference proteome</keyword>
<evidence type="ECO:0000256" key="9">
    <source>
        <dbReference type="ARBA" id="ARBA00023136"/>
    </source>
</evidence>
<keyword evidence="8" id="KW-0007">Acetylation</keyword>
<dbReference type="GO" id="GO:0014069">
    <property type="term" value="C:postsynaptic density"/>
    <property type="evidence" value="ECO:0007669"/>
    <property type="project" value="TreeGrafter"/>
</dbReference>
<keyword evidence="11" id="KW-0206">Cytoskeleton</keyword>
<feature type="compositionally biased region" description="Basic and acidic residues" evidence="16">
    <location>
        <begin position="622"/>
        <end position="637"/>
    </location>
</feature>
<dbReference type="SMART" id="SM01007">
    <property type="entry name" value="Aldolase_II"/>
    <property type="match status" value="1"/>
</dbReference>
<dbReference type="InterPro" id="IPR001303">
    <property type="entry name" value="Aldolase_II/adducin_N"/>
</dbReference>
<comment type="subcellular location">
    <subcellularLocation>
        <location evidence="2">Cell membrane</location>
        <topology evidence="2">Peripheral membrane protein</topology>
        <orientation evidence="2">Cytoplasmic side</orientation>
    </subcellularLocation>
    <subcellularLocation>
        <location evidence="1">Cytoplasm</location>
        <location evidence="1">Cytoskeleton</location>
    </subcellularLocation>
</comment>
<proteinExistence type="inferred from homology"/>
<evidence type="ECO:0000256" key="11">
    <source>
        <dbReference type="ARBA" id="ARBA00023212"/>
    </source>
</evidence>
<evidence type="ECO:0000256" key="14">
    <source>
        <dbReference type="ARBA" id="ARBA00072931"/>
    </source>
</evidence>
<dbReference type="GO" id="GO:1903393">
    <property type="term" value="P:positive regulation of adherens junction organization"/>
    <property type="evidence" value="ECO:0007669"/>
    <property type="project" value="TreeGrafter"/>
</dbReference>
<reference evidence="18" key="1">
    <citation type="submission" date="2025-08" db="UniProtKB">
        <authorList>
            <consortium name="Ensembl"/>
        </authorList>
    </citation>
    <scope>IDENTIFICATION</scope>
</reference>
<comment type="subunit">
    <text evidence="13">Heterodimer of an alpha and a beta subunit or an alpha and a gamma subunit.</text>
</comment>
<evidence type="ECO:0000256" key="4">
    <source>
        <dbReference type="ARBA" id="ARBA00022475"/>
    </source>
</evidence>
<keyword evidence="5" id="KW-0963">Cytoplasm</keyword>
<sequence>MNGDSGVGVVTSPPPTTAPHKERYFDRVDENNPEYLRERNMAPDLRQDFNMMEQKKRVSMILQSPAFCEELESMIQEQFKKGKNPTGLLALQQIADFMTTHVPNVYPAAPQGGMAALNMSLGMVTPVNDLRGSDSIAYEKGEKLLRCKLAAFYRLADLFGWSQLIYNHITARVNSEQEHFLIVPFGLLYSEVTASSLVKINIQGDVVDRGSTNLGVNQAGFTLHSAIYAARPDVKCIVHIHTPAGAAVSAMKCGLLPISPEALSLGEVAYHDYHGILVDDEEKVVIQKNLGPKSKVLILRNHGLVSVGETVEEAFYYIHNLVLACEIQVRTLASAGGPDNLVLLDPGKYKAKSRSPESPAGEGTVSHPKWQIGEQEFEALMRMLDNLGYRTGYPYRCPALREKSKKYSDVEIPASVTGYSFTSDGESGISSPLRHSFQKQQREKTRWLNSGRGDDASEEGQNGSSPKSKTKWTKEDGHRTATSAVPNLFVPLNTNPKEVQEMRNKIREQNLQDIKTAGPQSQVLSGVVVDRSLVQKVTVYKGELVTASKAIIEKEYQPKVIVSTTGPNPFNKLTDRELEEYRKEVERKQKGPEEPSEDGRPQKEKSPPDPSSARTPPSTPIKIEEETRQDQTYRDDSDAATFKQTLPDLTPDEPSEALGFPPLGKEEGRCDHDVPKSQTEPPAVENKEPQSQPTEEPATPTAEEGTAADAGSDESPGKSPSKKKKKFRTPSFLKKSKKKSDS</sequence>
<evidence type="ECO:0000256" key="6">
    <source>
        <dbReference type="ARBA" id="ARBA00022553"/>
    </source>
</evidence>
<keyword evidence="6" id="KW-0597">Phosphoprotein</keyword>
<evidence type="ECO:0000259" key="17">
    <source>
        <dbReference type="SMART" id="SM01007"/>
    </source>
</evidence>
<keyword evidence="9" id="KW-0472">Membrane</keyword>
<dbReference type="InterPro" id="IPR036409">
    <property type="entry name" value="Aldolase_II/adducin_N_sf"/>
</dbReference>
<feature type="compositionally biased region" description="Basic residues" evidence="16">
    <location>
        <begin position="720"/>
        <end position="742"/>
    </location>
</feature>
<dbReference type="GO" id="GO:0005516">
    <property type="term" value="F:calmodulin binding"/>
    <property type="evidence" value="ECO:0007669"/>
    <property type="project" value="UniProtKB-KW"/>
</dbReference>
<dbReference type="GO" id="GO:1903142">
    <property type="term" value="P:positive regulation of establishment of endothelial barrier"/>
    <property type="evidence" value="ECO:0007669"/>
    <property type="project" value="TreeGrafter"/>
</dbReference>
<protein>
    <recommendedName>
        <fullName evidence="14">Alpha-adducin</fullName>
    </recommendedName>
    <alternativeName>
        <fullName evidence="15">Erythrocyte adducin subunit alpha</fullName>
    </alternativeName>
</protein>
<feature type="compositionally biased region" description="Basic and acidic residues" evidence="16">
    <location>
        <begin position="664"/>
        <end position="675"/>
    </location>
</feature>
<evidence type="ECO:0000256" key="2">
    <source>
        <dbReference type="ARBA" id="ARBA00004413"/>
    </source>
</evidence>
<dbReference type="GO" id="GO:0051016">
    <property type="term" value="P:barbed-end actin filament capping"/>
    <property type="evidence" value="ECO:0007669"/>
    <property type="project" value="TreeGrafter"/>
</dbReference>
<keyword evidence="7" id="KW-0112">Calmodulin-binding</keyword>
<comment type="similarity">
    <text evidence="3">Belongs to the aldolase class II family. Adducin subfamily.</text>
</comment>
<dbReference type="GO" id="GO:0005856">
    <property type="term" value="C:cytoskeleton"/>
    <property type="evidence" value="ECO:0007669"/>
    <property type="project" value="UniProtKB-SubCell"/>
</dbReference>
<dbReference type="GO" id="GO:0005912">
    <property type="term" value="C:adherens junction"/>
    <property type="evidence" value="ECO:0007669"/>
    <property type="project" value="TreeGrafter"/>
</dbReference>